<dbReference type="FunFam" id="3.60.20.10:FF:000002">
    <property type="entry name" value="ATP-dependent protease subunit HslV"/>
    <property type="match status" value="1"/>
</dbReference>
<dbReference type="EMBL" id="AP018005">
    <property type="protein sequence ID" value="BBB14679.1"/>
    <property type="molecule type" value="Genomic_DNA"/>
</dbReference>
<dbReference type="AlphaFoldDB" id="A0A2Z5UT75"/>
<keyword evidence="4 14" id="KW-0021">Allosteric enzyme</keyword>
<dbReference type="Proteomes" id="UP000282483">
    <property type="component" value="Chromosome"/>
</dbReference>
<keyword evidence="16" id="KW-1185">Reference proteome</keyword>
<keyword evidence="7 14" id="KW-0479">Metal-binding</keyword>
<dbReference type="EC" id="3.4.25.2" evidence="12 14"/>
<sequence length="185" mass="20211">MQALHGTTILLVRRKDKVVIGGDGQVTLGNAIVLKGNARKVRKLFNDHVLVGFAGATADAFTLLDLFEKKLHKHQGNLERASLELAKDWRSDRVLRRLEAMLAVADKKESFLLSGTGDVIRPEHDSIAIGSGGAYAQSAALALLQNTKLSARDIVERSLKIAADICVFTNHQRTIEEIDSTSTKK</sequence>
<evidence type="ECO:0000256" key="2">
    <source>
        <dbReference type="ARBA" id="ARBA00006053"/>
    </source>
</evidence>
<dbReference type="InterPro" id="IPR001353">
    <property type="entry name" value="Proteasome_sua/b"/>
</dbReference>
<evidence type="ECO:0000256" key="1">
    <source>
        <dbReference type="ARBA" id="ARBA00004496"/>
    </source>
</evidence>
<dbReference type="PIRSF" id="PIRSF039093">
    <property type="entry name" value="HslV"/>
    <property type="match status" value="1"/>
</dbReference>
<evidence type="ECO:0000256" key="10">
    <source>
        <dbReference type="ARBA" id="ARBA00052385"/>
    </source>
</evidence>
<comment type="activity regulation">
    <text evidence="14">Allosterically activated by HslU binding.</text>
</comment>
<evidence type="ECO:0000256" key="11">
    <source>
        <dbReference type="ARBA" id="ARBA00064434"/>
    </source>
</evidence>
<dbReference type="InterPro" id="IPR023333">
    <property type="entry name" value="Proteasome_suB-type"/>
</dbReference>
<evidence type="ECO:0000256" key="13">
    <source>
        <dbReference type="ARBA" id="ARBA00074399"/>
    </source>
</evidence>
<dbReference type="RefSeq" id="WP_126322201.1">
    <property type="nucleotide sequence ID" value="NZ_AP018005.1"/>
</dbReference>
<dbReference type="Gene3D" id="3.60.20.10">
    <property type="entry name" value="Glutamine Phosphoribosylpyrophosphate, subunit 1, domain 1"/>
    <property type="match status" value="1"/>
</dbReference>
<dbReference type="Pfam" id="PF00227">
    <property type="entry name" value="Proteasome"/>
    <property type="match status" value="1"/>
</dbReference>
<keyword evidence="6 14" id="KW-0888">Threonine protease</keyword>
<proteinExistence type="inferred from homology"/>
<dbReference type="NCBIfam" id="TIGR03692">
    <property type="entry name" value="ATP_dep_HslV"/>
    <property type="match status" value="1"/>
</dbReference>
<feature type="active site" evidence="14">
    <location>
        <position position="7"/>
    </location>
</feature>
<dbReference type="PANTHER" id="PTHR32194">
    <property type="entry name" value="METALLOPROTEASE TLDD"/>
    <property type="match status" value="1"/>
</dbReference>
<dbReference type="GO" id="GO:0009376">
    <property type="term" value="C:HslUV protease complex"/>
    <property type="evidence" value="ECO:0007669"/>
    <property type="project" value="UniProtKB-UniRule"/>
</dbReference>
<evidence type="ECO:0000256" key="7">
    <source>
        <dbReference type="ARBA" id="ARBA00022723"/>
    </source>
</evidence>
<evidence type="ECO:0000256" key="6">
    <source>
        <dbReference type="ARBA" id="ARBA00022698"/>
    </source>
</evidence>
<comment type="subunit">
    <text evidence="11 14">A double ring-shaped homohexamer of HslV is capped on each side by a ring-shaped HslU homohexamer. The assembly of the HslU/HslV complex is dependent on binding of ATP.</text>
</comment>
<organism evidence="15 16">
    <name type="scientific">Candidatus Rickettsiella viridis</name>
    <dbReference type="NCBI Taxonomy" id="676208"/>
    <lineage>
        <taxon>Bacteria</taxon>
        <taxon>Pseudomonadati</taxon>
        <taxon>Pseudomonadota</taxon>
        <taxon>Gammaproteobacteria</taxon>
        <taxon>Legionellales</taxon>
        <taxon>Coxiellaceae</taxon>
        <taxon>Rickettsiella</taxon>
    </lineage>
</organism>
<evidence type="ECO:0000313" key="15">
    <source>
        <dbReference type="EMBL" id="BBB14679.1"/>
    </source>
</evidence>
<keyword evidence="3 14" id="KW-0963">Cytoplasm</keyword>
<dbReference type="KEGG" id="rvi:RVIR1_01410"/>
<gene>
    <name evidence="14 15" type="primary">hslV</name>
    <name evidence="15" type="ORF">RVIR1_01410</name>
</gene>
<dbReference type="InterPro" id="IPR022281">
    <property type="entry name" value="ATP-dep_Prtase_HsIV_su"/>
</dbReference>
<keyword evidence="8 14" id="KW-0378">Hydrolase</keyword>
<name>A0A2Z5UT75_9COXI</name>
<keyword evidence="9 14" id="KW-0915">Sodium</keyword>
<dbReference type="GO" id="GO:0005839">
    <property type="term" value="C:proteasome core complex"/>
    <property type="evidence" value="ECO:0007669"/>
    <property type="project" value="InterPro"/>
</dbReference>
<keyword evidence="5 14" id="KW-0645">Protease</keyword>
<feature type="binding site" evidence="14">
    <location>
        <position position="166"/>
    </location>
    <ligand>
        <name>Na(+)</name>
        <dbReference type="ChEBI" id="CHEBI:29101"/>
    </ligand>
</feature>
<dbReference type="CDD" id="cd01913">
    <property type="entry name" value="protease_HslV"/>
    <property type="match status" value="1"/>
</dbReference>
<accession>A0A2Z5UT75</accession>
<comment type="subcellular location">
    <subcellularLocation>
        <location evidence="1 14">Cytoplasm</location>
    </subcellularLocation>
</comment>
<comment type="catalytic activity">
    <reaction evidence="10 14">
        <text>ATP-dependent cleavage of peptide bonds with broad specificity.</text>
        <dbReference type="EC" id="3.4.25.2"/>
    </reaction>
</comment>
<dbReference type="GO" id="GO:0046872">
    <property type="term" value="F:metal ion binding"/>
    <property type="evidence" value="ECO:0007669"/>
    <property type="project" value="UniProtKB-KW"/>
</dbReference>
<dbReference type="GO" id="GO:0004298">
    <property type="term" value="F:threonine-type endopeptidase activity"/>
    <property type="evidence" value="ECO:0007669"/>
    <property type="project" value="UniProtKB-KW"/>
</dbReference>
<dbReference type="PROSITE" id="PS51476">
    <property type="entry name" value="PROTEASOME_BETA_2"/>
    <property type="match status" value="1"/>
</dbReference>
<comment type="function">
    <text evidence="14">Protease subunit of a proteasome-like degradation complex believed to be a general protein degrading machinery.</text>
</comment>
<dbReference type="NCBIfam" id="NF003964">
    <property type="entry name" value="PRK05456.1"/>
    <property type="match status" value="1"/>
</dbReference>
<evidence type="ECO:0000256" key="8">
    <source>
        <dbReference type="ARBA" id="ARBA00022801"/>
    </source>
</evidence>
<reference evidence="15 16" key="1">
    <citation type="submission" date="2017-03" db="EMBL/GenBank/DDBJ databases">
        <title>The genome sequence of Candidatus Rickettsiella viridis.</title>
        <authorList>
            <person name="Nikoh N."/>
            <person name="Tsuchida T."/>
            <person name="Yamaguchi K."/>
            <person name="Maeda T."/>
            <person name="Shigenobu S."/>
            <person name="Fukatsu T."/>
        </authorList>
    </citation>
    <scope>NUCLEOTIDE SEQUENCE [LARGE SCALE GENOMIC DNA]</scope>
    <source>
        <strain evidence="15 16">Ap-RA04</strain>
    </source>
</reference>
<evidence type="ECO:0000256" key="3">
    <source>
        <dbReference type="ARBA" id="ARBA00022490"/>
    </source>
</evidence>
<evidence type="ECO:0000256" key="4">
    <source>
        <dbReference type="ARBA" id="ARBA00022533"/>
    </source>
</evidence>
<dbReference type="GO" id="GO:0051603">
    <property type="term" value="P:proteolysis involved in protein catabolic process"/>
    <property type="evidence" value="ECO:0007669"/>
    <property type="project" value="InterPro"/>
</dbReference>
<feature type="binding site" evidence="14">
    <location>
        <position position="169"/>
    </location>
    <ligand>
        <name>Na(+)</name>
        <dbReference type="ChEBI" id="CHEBI:29101"/>
    </ligand>
</feature>
<evidence type="ECO:0000256" key="5">
    <source>
        <dbReference type="ARBA" id="ARBA00022670"/>
    </source>
</evidence>
<dbReference type="OrthoDB" id="9804884at2"/>
<evidence type="ECO:0000256" key="9">
    <source>
        <dbReference type="ARBA" id="ARBA00023053"/>
    </source>
</evidence>
<feature type="binding site" evidence="14">
    <location>
        <position position="163"/>
    </location>
    <ligand>
        <name>Na(+)</name>
        <dbReference type="ChEBI" id="CHEBI:29101"/>
    </ligand>
</feature>
<evidence type="ECO:0000256" key="14">
    <source>
        <dbReference type="HAMAP-Rule" id="MF_00248"/>
    </source>
</evidence>
<dbReference type="InterPro" id="IPR029055">
    <property type="entry name" value="Ntn_hydrolases_N"/>
</dbReference>
<evidence type="ECO:0000256" key="12">
    <source>
        <dbReference type="ARBA" id="ARBA00066335"/>
    </source>
</evidence>
<comment type="similarity">
    <text evidence="2 14">Belongs to the peptidase T1B family. HslV subfamily.</text>
</comment>
<dbReference type="SUPFAM" id="SSF56235">
    <property type="entry name" value="N-terminal nucleophile aminohydrolases (Ntn hydrolases)"/>
    <property type="match status" value="1"/>
</dbReference>
<evidence type="ECO:0000313" key="16">
    <source>
        <dbReference type="Proteomes" id="UP000282483"/>
    </source>
</evidence>
<dbReference type="HAMAP" id="MF_00248">
    <property type="entry name" value="HslV"/>
    <property type="match status" value="1"/>
</dbReference>
<dbReference type="PANTHER" id="PTHR32194:SF0">
    <property type="entry name" value="ATP-DEPENDENT PROTEASE SUBUNIT HSLV"/>
    <property type="match status" value="1"/>
</dbReference>
<protein>
    <recommendedName>
        <fullName evidence="13 14">ATP-dependent protease subunit HslV</fullName>
        <ecNumber evidence="12 14">3.4.25.2</ecNumber>
    </recommendedName>
</protein>